<accession>A0AAD7EW16</accession>
<comment type="pathway">
    <text evidence="2">Secondary metabolite biosynthesis.</text>
</comment>
<proteinExistence type="inferred from homology"/>
<keyword evidence="12" id="KW-1185">Reference proteome</keyword>
<evidence type="ECO:0000256" key="3">
    <source>
        <dbReference type="ARBA" id="ARBA00010617"/>
    </source>
</evidence>
<dbReference type="PANTHER" id="PTHR46300">
    <property type="entry name" value="P450, PUTATIVE (EUROFUNG)-RELATED-RELATED"/>
    <property type="match status" value="1"/>
</dbReference>
<dbReference type="PROSITE" id="PS00086">
    <property type="entry name" value="CYTOCHROME_P450"/>
    <property type="match status" value="1"/>
</dbReference>
<evidence type="ECO:0000256" key="10">
    <source>
        <dbReference type="RuleBase" id="RU000461"/>
    </source>
</evidence>
<evidence type="ECO:0000256" key="2">
    <source>
        <dbReference type="ARBA" id="ARBA00005179"/>
    </source>
</evidence>
<organism evidence="11 12">
    <name type="scientific">Mycena albidolilacea</name>
    <dbReference type="NCBI Taxonomy" id="1033008"/>
    <lineage>
        <taxon>Eukaryota</taxon>
        <taxon>Fungi</taxon>
        <taxon>Dikarya</taxon>
        <taxon>Basidiomycota</taxon>
        <taxon>Agaricomycotina</taxon>
        <taxon>Agaricomycetes</taxon>
        <taxon>Agaricomycetidae</taxon>
        <taxon>Agaricales</taxon>
        <taxon>Marasmiineae</taxon>
        <taxon>Mycenaceae</taxon>
        <taxon>Mycena</taxon>
    </lineage>
</organism>
<dbReference type="CDD" id="cd11065">
    <property type="entry name" value="CYP64-like"/>
    <property type="match status" value="1"/>
</dbReference>
<evidence type="ECO:0000256" key="4">
    <source>
        <dbReference type="ARBA" id="ARBA00022617"/>
    </source>
</evidence>
<dbReference type="InterPro" id="IPR001128">
    <property type="entry name" value="Cyt_P450"/>
</dbReference>
<keyword evidence="5 9" id="KW-0479">Metal-binding</keyword>
<dbReference type="Pfam" id="PF00067">
    <property type="entry name" value="p450"/>
    <property type="match status" value="2"/>
</dbReference>
<dbReference type="InterPro" id="IPR050364">
    <property type="entry name" value="Cytochrome_P450_fung"/>
</dbReference>
<evidence type="ECO:0000313" key="12">
    <source>
        <dbReference type="Proteomes" id="UP001218218"/>
    </source>
</evidence>
<evidence type="ECO:0000256" key="8">
    <source>
        <dbReference type="ARBA" id="ARBA00023033"/>
    </source>
</evidence>
<keyword evidence="8 10" id="KW-0503">Monooxygenase</keyword>
<dbReference type="PRINTS" id="PR00463">
    <property type="entry name" value="EP450I"/>
</dbReference>
<comment type="caution">
    <text evidence="11">The sequence shown here is derived from an EMBL/GenBank/DDBJ whole genome shotgun (WGS) entry which is preliminary data.</text>
</comment>
<dbReference type="InterPro" id="IPR002401">
    <property type="entry name" value="Cyt_P450_E_grp-I"/>
</dbReference>
<evidence type="ECO:0000256" key="9">
    <source>
        <dbReference type="PIRSR" id="PIRSR602401-1"/>
    </source>
</evidence>
<gene>
    <name evidence="11" type="ORF">DFH08DRAFT_990806</name>
</gene>
<dbReference type="InterPro" id="IPR036396">
    <property type="entry name" value="Cyt_P450_sf"/>
</dbReference>
<evidence type="ECO:0000256" key="6">
    <source>
        <dbReference type="ARBA" id="ARBA00023002"/>
    </source>
</evidence>
<name>A0AAD7EW16_9AGAR</name>
<sequence>MLDLQIFLAPLVLAILFAAWLVWPRTTRILPTPPGPRISVFGLWKGLKMPKTFQWLTYTQWRKIYGDIIFINVLRNPILVINTVQVARDLLDKRSAVYSSRPVRVMQKDVMGFDFLFTGMKYDSWYKQHRTMFQHHFQHNVIQKYQSLQQRHAYTFLRNLAHTPDALEHNLRRTTAAVVLEICYGIHVADAGDEYVALADQALAGISEAGNFGTFCVDYFPLLKYVPSWFPGAKFKREGLKWRKLSSRLLNYAFDSVKQKLTFIFQEDGCAEPSLMTTELESLFREAPKKSRAAERETIIKDVVATTYAAGSDTTLSALLTFVLAIVLNPDVQTKAWAELDRVVPKDRLPCFMDRDQLPYITCIAWECLRWRPPVNIAPGHYLTEADEYGGYRIPKGEYAPHSLNAEFDQLMKGRHASQICGAYYYVVLQSGSNKLLGQCCRIQRDLQHYPNPSKFDPDRYVDVESNRRQNINSNPEIAFGFGRRMCPGRFLALDTMWIVIASTLYCYRMDKALDSRGQEIEPRVEYTTGLISSASTEETSLAKPFKYRILSRCRETELLVESTMNGVE</sequence>
<feature type="binding site" description="axial binding residue" evidence="9">
    <location>
        <position position="487"/>
    </location>
    <ligand>
        <name>heme</name>
        <dbReference type="ChEBI" id="CHEBI:30413"/>
    </ligand>
    <ligandPart>
        <name>Fe</name>
        <dbReference type="ChEBI" id="CHEBI:18248"/>
    </ligandPart>
</feature>
<keyword evidence="4 9" id="KW-0349">Heme</keyword>
<dbReference type="Gene3D" id="1.10.630.10">
    <property type="entry name" value="Cytochrome P450"/>
    <property type="match status" value="1"/>
</dbReference>
<comment type="cofactor">
    <cofactor evidence="1 9">
        <name>heme</name>
        <dbReference type="ChEBI" id="CHEBI:30413"/>
    </cofactor>
</comment>
<evidence type="ECO:0000256" key="5">
    <source>
        <dbReference type="ARBA" id="ARBA00022723"/>
    </source>
</evidence>
<dbReference type="GO" id="GO:0020037">
    <property type="term" value="F:heme binding"/>
    <property type="evidence" value="ECO:0007669"/>
    <property type="project" value="InterPro"/>
</dbReference>
<dbReference type="GO" id="GO:0016705">
    <property type="term" value="F:oxidoreductase activity, acting on paired donors, with incorporation or reduction of molecular oxygen"/>
    <property type="evidence" value="ECO:0007669"/>
    <property type="project" value="InterPro"/>
</dbReference>
<reference evidence="11" key="1">
    <citation type="submission" date="2023-03" db="EMBL/GenBank/DDBJ databases">
        <title>Massive genome expansion in bonnet fungi (Mycena s.s.) driven by repeated elements and novel gene families across ecological guilds.</title>
        <authorList>
            <consortium name="Lawrence Berkeley National Laboratory"/>
            <person name="Harder C.B."/>
            <person name="Miyauchi S."/>
            <person name="Viragh M."/>
            <person name="Kuo A."/>
            <person name="Thoen E."/>
            <person name="Andreopoulos B."/>
            <person name="Lu D."/>
            <person name="Skrede I."/>
            <person name="Drula E."/>
            <person name="Henrissat B."/>
            <person name="Morin E."/>
            <person name="Kohler A."/>
            <person name="Barry K."/>
            <person name="LaButti K."/>
            <person name="Morin E."/>
            <person name="Salamov A."/>
            <person name="Lipzen A."/>
            <person name="Mereny Z."/>
            <person name="Hegedus B."/>
            <person name="Baldrian P."/>
            <person name="Stursova M."/>
            <person name="Weitz H."/>
            <person name="Taylor A."/>
            <person name="Grigoriev I.V."/>
            <person name="Nagy L.G."/>
            <person name="Martin F."/>
            <person name="Kauserud H."/>
        </authorList>
    </citation>
    <scope>NUCLEOTIDE SEQUENCE</scope>
    <source>
        <strain evidence="11">CBHHK002</strain>
    </source>
</reference>
<dbReference type="InterPro" id="IPR017972">
    <property type="entry name" value="Cyt_P450_CS"/>
</dbReference>
<evidence type="ECO:0000256" key="1">
    <source>
        <dbReference type="ARBA" id="ARBA00001971"/>
    </source>
</evidence>
<dbReference type="PANTHER" id="PTHR46300:SF7">
    <property type="entry name" value="P450, PUTATIVE (EUROFUNG)-RELATED"/>
    <property type="match status" value="1"/>
</dbReference>
<dbReference type="EMBL" id="JARIHO010000012">
    <property type="protein sequence ID" value="KAJ7352306.1"/>
    <property type="molecule type" value="Genomic_DNA"/>
</dbReference>
<evidence type="ECO:0000313" key="11">
    <source>
        <dbReference type="EMBL" id="KAJ7352306.1"/>
    </source>
</evidence>
<keyword evidence="7 9" id="KW-0408">Iron</keyword>
<dbReference type="GO" id="GO:0004497">
    <property type="term" value="F:monooxygenase activity"/>
    <property type="evidence" value="ECO:0007669"/>
    <property type="project" value="UniProtKB-KW"/>
</dbReference>
<dbReference type="GO" id="GO:0005506">
    <property type="term" value="F:iron ion binding"/>
    <property type="evidence" value="ECO:0007669"/>
    <property type="project" value="InterPro"/>
</dbReference>
<protein>
    <submittedName>
        <fullName evidence="11">Cytochrome P450</fullName>
    </submittedName>
</protein>
<comment type="similarity">
    <text evidence="3 10">Belongs to the cytochrome P450 family.</text>
</comment>
<evidence type="ECO:0000256" key="7">
    <source>
        <dbReference type="ARBA" id="ARBA00023004"/>
    </source>
</evidence>
<dbReference type="AlphaFoldDB" id="A0AAD7EW16"/>
<keyword evidence="6 10" id="KW-0560">Oxidoreductase</keyword>
<dbReference type="Proteomes" id="UP001218218">
    <property type="component" value="Unassembled WGS sequence"/>
</dbReference>
<dbReference type="SUPFAM" id="SSF48264">
    <property type="entry name" value="Cytochrome P450"/>
    <property type="match status" value="1"/>
</dbReference>